<organism evidence="3">
    <name type="scientific">Chromera velia CCMP2878</name>
    <dbReference type="NCBI Taxonomy" id="1169474"/>
    <lineage>
        <taxon>Eukaryota</taxon>
        <taxon>Sar</taxon>
        <taxon>Alveolata</taxon>
        <taxon>Colpodellida</taxon>
        <taxon>Chromeraceae</taxon>
        <taxon>Chromera</taxon>
    </lineage>
</organism>
<evidence type="ECO:0000313" key="3">
    <source>
        <dbReference type="EMBL" id="CEM15243.1"/>
    </source>
</evidence>
<feature type="chain" id="PRO_5005188807" description="C2 domain-containing protein" evidence="2">
    <location>
        <begin position="35"/>
        <end position="605"/>
    </location>
</feature>
<keyword evidence="2" id="KW-0732">Signal</keyword>
<gene>
    <name evidence="3" type="ORF">Cvel_17765</name>
</gene>
<feature type="region of interest" description="Disordered" evidence="1">
    <location>
        <begin position="38"/>
        <end position="68"/>
    </location>
</feature>
<protein>
    <recommendedName>
        <fullName evidence="4">C2 domain-containing protein</fullName>
    </recommendedName>
</protein>
<reference evidence="3" key="1">
    <citation type="submission" date="2014-11" db="EMBL/GenBank/DDBJ databases">
        <authorList>
            <person name="Otto D Thomas"/>
            <person name="Naeem Raeece"/>
        </authorList>
    </citation>
    <scope>NUCLEOTIDE SEQUENCE</scope>
</reference>
<dbReference type="VEuPathDB" id="CryptoDB:Cvel_17765"/>
<evidence type="ECO:0000256" key="2">
    <source>
        <dbReference type="SAM" id="SignalP"/>
    </source>
</evidence>
<sequence length="605" mass="67480">MTKQGGSVITICLRPRGILCVCIVLALCSSGCLAATHRGGPTTRNQRHSTERSSQELEPALVQQQEEDGSNVSVTVCCSQTVREASGSGAQTKMCTKRALLKDSKEDGWGMRQCMRMYCSRADKVASNGEPCQVFEGVASRSGDCGSRTSASLPSCETAGADQFPHRGASSEYASTRSEGSGKKKIKLMEETQMVLAESIPFADESEDGQLYMALEGTQFALKGVFSNIKYALSWRMSERVDWSEPTDSTRSIIGWFFGDFPYLRISVELDLLPVDSWLRKGETPKSSDVVGTSDPYVKIVTGYEIWPKHLKRKIGRTIRNAFTFSSGSDDSASQASTEYQRTGSSVKGVLQMQFKRLHVKATIELEKVGFLDMKGRILPAIGKFDISSISEAEVSFEDEDGSLKPLSDLNVEEEKPTRRPSERAFLIQDSRYRNPVAKNSRVINWILKKLMKRLVDGYTKAELQRMLEGWGYKDILRGLLKNTAVGILQGWTRKAYSDTMVRRAFSAVDWGKGAINWVWEKAGDAGEWVQQKASDVMGLYDDAMGAIREKAEQLQNLPKDVYNAAAEKMGNMWTFVSDWMWSDVGEEISEIENSPDYSSYWNYI</sequence>
<feature type="region of interest" description="Disordered" evidence="1">
    <location>
        <begin position="156"/>
        <end position="182"/>
    </location>
</feature>
<dbReference type="EMBL" id="CDMZ01000481">
    <property type="protein sequence ID" value="CEM15243.1"/>
    <property type="molecule type" value="Genomic_DNA"/>
</dbReference>
<evidence type="ECO:0000256" key="1">
    <source>
        <dbReference type="SAM" id="MobiDB-lite"/>
    </source>
</evidence>
<feature type="signal peptide" evidence="2">
    <location>
        <begin position="1"/>
        <end position="34"/>
    </location>
</feature>
<name>A0A0G4FML0_9ALVE</name>
<accession>A0A0G4FML0</accession>
<evidence type="ECO:0008006" key="4">
    <source>
        <dbReference type="Google" id="ProtNLM"/>
    </source>
</evidence>
<proteinExistence type="predicted"/>
<dbReference type="AlphaFoldDB" id="A0A0G4FML0"/>